<keyword evidence="2" id="KW-1185">Reference proteome</keyword>
<evidence type="ECO:0000313" key="2">
    <source>
        <dbReference type="Proteomes" id="UP001165064"/>
    </source>
</evidence>
<dbReference type="EMBL" id="BSXS01011748">
    <property type="protein sequence ID" value="GMF01199.1"/>
    <property type="molecule type" value="Genomic_DNA"/>
</dbReference>
<sequence>MVVRFNIDEVPIFCTIEQQSGKGFENMFFSLHANLYKNCLEPSILNKKDRDNYTGILTGESDFDDDVQMDEFNYCEVPYDYPASSAMSSPELFESPTASLSEKNPFCCYPMRILLVTI</sequence>
<name>A0ACB5U4G5_AMBMO</name>
<evidence type="ECO:0000313" key="1">
    <source>
        <dbReference type="EMBL" id="GMF01199.1"/>
    </source>
</evidence>
<dbReference type="Proteomes" id="UP001165064">
    <property type="component" value="Unassembled WGS sequence"/>
</dbReference>
<protein>
    <submittedName>
        <fullName evidence="1">Unnamed protein product</fullName>
    </submittedName>
</protein>
<organism evidence="1 2">
    <name type="scientific">Ambrosiozyma monospora</name>
    <name type="common">Yeast</name>
    <name type="synonym">Endomycopsis monosporus</name>
    <dbReference type="NCBI Taxonomy" id="43982"/>
    <lineage>
        <taxon>Eukaryota</taxon>
        <taxon>Fungi</taxon>
        <taxon>Dikarya</taxon>
        <taxon>Ascomycota</taxon>
        <taxon>Saccharomycotina</taxon>
        <taxon>Pichiomycetes</taxon>
        <taxon>Pichiales</taxon>
        <taxon>Pichiaceae</taxon>
        <taxon>Ambrosiozyma</taxon>
    </lineage>
</organism>
<accession>A0ACB5U4G5</accession>
<reference evidence="1" key="1">
    <citation type="submission" date="2023-04" db="EMBL/GenBank/DDBJ databases">
        <title>Ambrosiozyma monospora NBRC 10751.</title>
        <authorList>
            <person name="Ichikawa N."/>
            <person name="Sato H."/>
            <person name="Tonouchi N."/>
        </authorList>
    </citation>
    <scope>NUCLEOTIDE SEQUENCE</scope>
    <source>
        <strain evidence="1">NBRC 10751</strain>
    </source>
</reference>
<gene>
    <name evidence="1" type="ORF">Amon02_001119000</name>
</gene>
<comment type="caution">
    <text evidence="1">The sequence shown here is derived from an EMBL/GenBank/DDBJ whole genome shotgun (WGS) entry which is preliminary data.</text>
</comment>
<proteinExistence type="predicted"/>